<dbReference type="Pfam" id="PF01545">
    <property type="entry name" value="Cation_efflux"/>
    <property type="match status" value="1"/>
</dbReference>
<evidence type="ECO:0000256" key="5">
    <source>
        <dbReference type="ARBA" id="ARBA00022753"/>
    </source>
</evidence>
<dbReference type="Gene3D" id="1.20.1510.10">
    <property type="entry name" value="Cation efflux protein transmembrane domain"/>
    <property type="match status" value="1"/>
</dbReference>
<keyword evidence="6" id="KW-0862">Zinc</keyword>
<keyword evidence="14" id="KW-1185">Reference proteome</keyword>
<evidence type="ECO:0000256" key="9">
    <source>
        <dbReference type="ARBA" id="ARBA00023136"/>
    </source>
</evidence>
<keyword evidence="9 11" id="KW-0472">Membrane</keyword>
<sequence length="215" mass="22621">MTTHAVSVKRGINIELVSIVWMVIEAAVAIGSGMIAHSLSLVAFGADSIIELVAGAVLLWRLTIEAHGASLARVKSAEKASSWVVGIALLLLAVYIVIASIDKLVTLQGAETSFLGIGLAIASGIIMPYLSRAKKRIGSEIGSKALRADGSCSIVCAYMAWIVLVGVILTALLGWWWIDSIVALALVYYVVKEGREAIQEARGKADACGCGCHDD</sequence>
<keyword evidence="7 11" id="KW-1133">Transmembrane helix</keyword>
<keyword evidence="8" id="KW-0770">Synapse</keyword>
<proteinExistence type="inferred from homology"/>
<feature type="transmembrane region" description="Helical" evidence="11">
    <location>
        <begin position="151"/>
        <end position="169"/>
    </location>
</feature>
<dbReference type="EMBL" id="CP104064">
    <property type="protein sequence ID" value="WAH38124.1"/>
    <property type="molecule type" value="Genomic_DNA"/>
</dbReference>
<protein>
    <submittedName>
        <fullName evidence="13">Cation transporter</fullName>
    </submittedName>
</protein>
<dbReference type="PANTHER" id="PTHR31937">
    <property type="entry name" value="TRANSMEMBRANE PROTEIN 163"/>
    <property type="match status" value="1"/>
</dbReference>
<dbReference type="InterPro" id="IPR026765">
    <property type="entry name" value="Tmem163"/>
</dbReference>
<dbReference type="SUPFAM" id="SSF161111">
    <property type="entry name" value="Cation efflux protein transmembrane domain-like"/>
    <property type="match status" value="1"/>
</dbReference>
<evidence type="ECO:0000256" key="10">
    <source>
        <dbReference type="ARBA" id="ARBA00023329"/>
    </source>
</evidence>
<comment type="subcellular location">
    <subcellularLocation>
        <location evidence="2">Cytoplasmic vesicle</location>
        <location evidence="2">Secretory vesicle</location>
        <location evidence="2">Synaptic vesicle membrane</location>
        <topology evidence="2">Multi-pass membrane protein</topology>
    </subcellularLocation>
    <subcellularLocation>
        <location evidence="1">Early endosome membrane</location>
    </subcellularLocation>
</comment>
<evidence type="ECO:0000256" key="11">
    <source>
        <dbReference type="SAM" id="Phobius"/>
    </source>
</evidence>
<evidence type="ECO:0000256" key="4">
    <source>
        <dbReference type="ARBA" id="ARBA00022692"/>
    </source>
</evidence>
<evidence type="ECO:0000256" key="8">
    <source>
        <dbReference type="ARBA" id="ARBA00023018"/>
    </source>
</evidence>
<evidence type="ECO:0000256" key="1">
    <source>
        <dbReference type="ARBA" id="ARBA00004146"/>
    </source>
</evidence>
<dbReference type="InterPro" id="IPR058533">
    <property type="entry name" value="Cation_efflux_TM"/>
</dbReference>
<evidence type="ECO:0000256" key="7">
    <source>
        <dbReference type="ARBA" id="ARBA00022989"/>
    </source>
</evidence>
<evidence type="ECO:0000313" key="14">
    <source>
        <dbReference type="Proteomes" id="UP001164803"/>
    </source>
</evidence>
<evidence type="ECO:0000313" key="13">
    <source>
        <dbReference type="EMBL" id="WAH38124.1"/>
    </source>
</evidence>
<organism evidence="13 14">
    <name type="scientific">Alicyclobacillus dauci</name>
    <dbReference type="NCBI Taxonomy" id="1475485"/>
    <lineage>
        <taxon>Bacteria</taxon>
        <taxon>Bacillati</taxon>
        <taxon>Bacillota</taxon>
        <taxon>Bacilli</taxon>
        <taxon>Bacillales</taxon>
        <taxon>Alicyclobacillaceae</taxon>
        <taxon>Alicyclobacillus</taxon>
    </lineage>
</organism>
<dbReference type="Proteomes" id="UP001164803">
    <property type="component" value="Chromosome"/>
</dbReference>
<dbReference type="RefSeq" id="WP_268045683.1">
    <property type="nucleotide sequence ID" value="NZ_CP104064.1"/>
</dbReference>
<dbReference type="PANTHER" id="PTHR31937:SF2">
    <property type="entry name" value="TRANSMEMBRANE PROTEIN 163"/>
    <property type="match status" value="1"/>
</dbReference>
<name>A0ABY6Z5T3_9BACL</name>
<gene>
    <name evidence="13" type="ORF">NZD86_06455</name>
</gene>
<comment type="similarity">
    <text evidence="3">Belongs to the TMEM163 family.</text>
</comment>
<keyword evidence="10" id="KW-0968">Cytoplasmic vesicle</keyword>
<feature type="transmembrane region" description="Helical" evidence="11">
    <location>
        <begin position="41"/>
        <end position="62"/>
    </location>
</feature>
<evidence type="ECO:0000256" key="6">
    <source>
        <dbReference type="ARBA" id="ARBA00022833"/>
    </source>
</evidence>
<keyword evidence="5" id="KW-0967">Endosome</keyword>
<evidence type="ECO:0000259" key="12">
    <source>
        <dbReference type="Pfam" id="PF01545"/>
    </source>
</evidence>
<feature type="domain" description="Cation efflux protein transmembrane" evidence="12">
    <location>
        <begin position="17"/>
        <end position="200"/>
    </location>
</feature>
<feature type="transmembrane region" description="Helical" evidence="11">
    <location>
        <begin position="113"/>
        <end position="130"/>
    </location>
</feature>
<dbReference type="InterPro" id="IPR027469">
    <property type="entry name" value="Cation_efflux_TMD_sf"/>
</dbReference>
<evidence type="ECO:0000256" key="2">
    <source>
        <dbReference type="ARBA" id="ARBA00004644"/>
    </source>
</evidence>
<keyword evidence="4 11" id="KW-0812">Transmembrane</keyword>
<evidence type="ECO:0000256" key="3">
    <source>
        <dbReference type="ARBA" id="ARBA00008731"/>
    </source>
</evidence>
<accession>A0ABY6Z5T3</accession>
<feature type="transmembrane region" description="Helical" evidence="11">
    <location>
        <begin position="83"/>
        <end position="101"/>
    </location>
</feature>
<reference evidence="13" key="1">
    <citation type="submission" date="2022-08" db="EMBL/GenBank/DDBJ databases">
        <title>Alicyclobacillus dauci DSM2870, complete genome.</title>
        <authorList>
            <person name="Wang Q."/>
            <person name="Cai R."/>
            <person name="Wang Z."/>
        </authorList>
    </citation>
    <scope>NUCLEOTIDE SEQUENCE</scope>
    <source>
        <strain evidence="13">DSM 28700</strain>
    </source>
</reference>
<feature type="transmembrane region" description="Helical" evidence="11">
    <location>
        <begin position="12"/>
        <end position="35"/>
    </location>
</feature>